<dbReference type="PANTHER" id="PTHR22930:SF85">
    <property type="entry name" value="GH03217P-RELATED"/>
    <property type="match status" value="1"/>
</dbReference>
<evidence type="ECO:0000256" key="6">
    <source>
        <dbReference type="ARBA" id="ARBA00022801"/>
    </source>
</evidence>
<dbReference type="GO" id="GO:0005634">
    <property type="term" value="C:nucleus"/>
    <property type="evidence" value="ECO:0007669"/>
    <property type="project" value="UniProtKB-SubCell"/>
</dbReference>
<feature type="domain" description="DDE Tnp4" evidence="9">
    <location>
        <begin position="398"/>
        <end position="562"/>
    </location>
</feature>
<evidence type="ECO:0000256" key="3">
    <source>
        <dbReference type="ARBA" id="ARBA00006958"/>
    </source>
</evidence>
<evidence type="ECO:0000256" key="4">
    <source>
        <dbReference type="ARBA" id="ARBA00022722"/>
    </source>
</evidence>
<dbReference type="InterPro" id="IPR027806">
    <property type="entry name" value="HARBI1_dom"/>
</dbReference>
<dbReference type="PANTHER" id="PTHR22930">
    <property type="match status" value="1"/>
</dbReference>
<name>A0AAF6BQP5_MARPO</name>
<evidence type="ECO:0000256" key="1">
    <source>
        <dbReference type="ARBA" id="ARBA00001968"/>
    </source>
</evidence>
<evidence type="ECO:0000313" key="11">
    <source>
        <dbReference type="Proteomes" id="UP001162541"/>
    </source>
</evidence>
<protein>
    <recommendedName>
        <fullName evidence="9">DDE Tnp4 domain-containing protein</fullName>
    </recommendedName>
</protein>
<keyword evidence="7" id="KW-0539">Nucleus</keyword>
<dbReference type="GO" id="GO:0046872">
    <property type="term" value="F:metal ion binding"/>
    <property type="evidence" value="ECO:0007669"/>
    <property type="project" value="UniProtKB-KW"/>
</dbReference>
<keyword evidence="4" id="KW-0540">Nuclease</keyword>
<dbReference type="Pfam" id="PF13359">
    <property type="entry name" value="DDE_Tnp_4"/>
    <property type="match status" value="1"/>
</dbReference>
<evidence type="ECO:0000256" key="5">
    <source>
        <dbReference type="ARBA" id="ARBA00022723"/>
    </source>
</evidence>
<evidence type="ECO:0000256" key="8">
    <source>
        <dbReference type="SAM" id="MobiDB-lite"/>
    </source>
</evidence>
<keyword evidence="6" id="KW-0378">Hydrolase</keyword>
<keyword evidence="5" id="KW-0479">Metal-binding</keyword>
<reference evidence="11" key="1">
    <citation type="journal article" date="2020" name="Curr. Biol.">
        <title>Chromatin organization in early land plants reveals an ancestral association between H3K27me3, transposons, and constitutive heterochromatin.</title>
        <authorList>
            <person name="Montgomery S.A."/>
            <person name="Tanizawa Y."/>
            <person name="Galik B."/>
            <person name="Wang N."/>
            <person name="Ito T."/>
            <person name="Mochizuki T."/>
            <person name="Akimcheva S."/>
            <person name="Bowman J.L."/>
            <person name="Cognat V."/>
            <person name="Marechal-Drouard L."/>
            <person name="Ekker H."/>
            <person name="Hong S.F."/>
            <person name="Kohchi T."/>
            <person name="Lin S.S."/>
            <person name="Liu L.D."/>
            <person name="Nakamura Y."/>
            <person name="Valeeva L.R."/>
            <person name="Shakirov E.V."/>
            <person name="Shippen D.E."/>
            <person name="Wei W.L."/>
            <person name="Yagura M."/>
            <person name="Yamaoka S."/>
            <person name="Yamato K.T."/>
            <person name="Liu C."/>
            <person name="Berger F."/>
        </authorList>
    </citation>
    <scope>NUCLEOTIDE SEQUENCE [LARGE SCALE GENOMIC DNA]</scope>
    <source>
        <strain evidence="11">Tak-1</strain>
    </source>
</reference>
<evidence type="ECO:0000256" key="2">
    <source>
        <dbReference type="ARBA" id="ARBA00004123"/>
    </source>
</evidence>
<dbReference type="GO" id="GO:0016787">
    <property type="term" value="F:hydrolase activity"/>
    <property type="evidence" value="ECO:0007669"/>
    <property type="project" value="UniProtKB-KW"/>
</dbReference>
<accession>A0AAF6BQP5</accession>
<evidence type="ECO:0000313" key="10">
    <source>
        <dbReference type="EMBL" id="BBN14329.1"/>
    </source>
</evidence>
<dbReference type="InterPro" id="IPR045249">
    <property type="entry name" value="HARBI1-like"/>
</dbReference>
<evidence type="ECO:0000259" key="9">
    <source>
        <dbReference type="Pfam" id="PF13359"/>
    </source>
</evidence>
<organism evidence="10 11">
    <name type="scientific">Marchantia polymorpha subsp. ruderalis</name>
    <dbReference type="NCBI Taxonomy" id="1480154"/>
    <lineage>
        <taxon>Eukaryota</taxon>
        <taxon>Viridiplantae</taxon>
        <taxon>Streptophyta</taxon>
        <taxon>Embryophyta</taxon>
        <taxon>Marchantiophyta</taxon>
        <taxon>Marchantiopsida</taxon>
        <taxon>Marchantiidae</taxon>
        <taxon>Marchantiales</taxon>
        <taxon>Marchantiaceae</taxon>
        <taxon>Marchantia</taxon>
    </lineage>
</organism>
<evidence type="ECO:0000256" key="7">
    <source>
        <dbReference type="ARBA" id="ARBA00023242"/>
    </source>
</evidence>
<dbReference type="GO" id="GO:0004518">
    <property type="term" value="F:nuclease activity"/>
    <property type="evidence" value="ECO:0007669"/>
    <property type="project" value="UniProtKB-KW"/>
</dbReference>
<feature type="region of interest" description="Disordered" evidence="8">
    <location>
        <begin position="1"/>
        <end position="23"/>
    </location>
</feature>
<sequence length="614" mass="69178">MDDGGPFGVVSDRDREESVGDYRSSVEAAMEINMEEAFAELQQKERDREVRHRMLNLHHHHHHHHHPHGVELAIDLRHVVQRDSESDNLGFESTIEVSGDGDLGHHHRGIVVERGNFSLLEGSGDAELGFHGEREDESVRKLGDDMEDTGDAGTALMMHRVGDVITESEREREHERMERQAVFGALAAAAVAVNVALQSISGAGCIALNTTEDSSLEHRRFRKRKRKNEEDTDFIPAVLSTFADAEVMASLSVTESSSKKDAFVFDDIDWFLKPRSRRWWRKLFRVSKPTFDYICQLVKPDVESETPASFQGIEGRVITVEKQVAIALRRLASGDSLTTLGELFGVGESTVSKVIWKFVNSMEKRARHHMKWPEGADMDRVKAGFEVDHGLPNCCGVIDVTHILMELPGTESSADWFDKEQNYSMLMQVVVDMDMRIRDLFTGWPGSITDSRLLRNSGFLSLCESGERLNGAPRIVQGLQVREYIIGDSGYPLLPWLINPYTSTGLAPTRDVFNSKHASTKTVVEDALGRLKGAWKILHKVLWRPDIRKLPSIILVCCLLHNIMIEANEEIEDGVALVGHHDEGYRQQWCLSSEAEGQLVREALAEHVFMNEHH</sequence>
<comment type="subcellular location">
    <subcellularLocation>
        <location evidence="2">Nucleus</location>
    </subcellularLocation>
</comment>
<comment type="cofactor">
    <cofactor evidence="1">
        <name>a divalent metal cation</name>
        <dbReference type="ChEBI" id="CHEBI:60240"/>
    </cofactor>
</comment>
<dbReference type="AlphaFoldDB" id="A0AAF6BQP5"/>
<gene>
    <name evidence="10" type="ORF">Mp_6g10730</name>
</gene>
<feature type="compositionally biased region" description="Basic and acidic residues" evidence="8">
    <location>
        <begin position="11"/>
        <end position="20"/>
    </location>
</feature>
<dbReference type="EMBL" id="AP019871">
    <property type="protein sequence ID" value="BBN14329.1"/>
    <property type="molecule type" value="Genomic_DNA"/>
</dbReference>
<comment type="similarity">
    <text evidence="3">Belongs to the HARBI1 family.</text>
</comment>
<dbReference type="Proteomes" id="UP001162541">
    <property type="component" value="Chromosome 6"/>
</dbReference>
<proteinExistence type="inferred from homology"/>